<reference evidence="1 2" key="1">
    <citation type="journal article" date="2018" name="Front. Plant Sci.">
        <title>Red Clover (Trifolium pratense) and Zigzag Clover (T. medium) - A Picture of Genomic Similarities and Differences.</title>
        <authorList>
            <person name="Dluhosova J."/>
            <person name="Istvanek J."/>
            <person name="Nedelnik J."/>
            <person name="Repkova J."/>
        </authorList>
    </citation>
    <scope>NUCLEOTIDE SEQUENCE [LARGE SCALE GENOMIC DNA]</scope>
    <source>
        <strain evidence="2">cv. 10/8</strain>
        <tissue evidence="1">Leaf</tissue>
    </source>
</reference>
<accession>A0A392W144</accession>
<protein>
    <submittedName>
        <fullName evidence="1">Uncharacterized protein</fullName>
    </submittedName>
</protein>
<name>A0A392W144_9FABA</name>
<proteinExistence type="predicted"/>
<sequence length="40" mass="4483">MRGKSIEIIGGFGQEEVEKLLFGGTFRSSSDEAEHNLERQ</sequence>
<dbReference type="EMBL" id="LXQA011330063">
    <property type="protein sequence ID" value="MCI93469.1"/>
    <property type="molecule type" value="Genomic_DNA"/>
</dbReference>
<evidence type="ECO:0000313" key="1">
    <source>
        <dbReference type="EMBL" id="MCI93469.1"/>
    </source>
</evidence>
<evidence type="ECO:0000313" key="2">
    <source>
        <dbReference type="Proteomes" id="UP000265520"/>
    </source>
</evidence>
<dbReference type="Proteomes" id="UP000265520">
    <property type="component" value="Unassembled WGS sequence"/>
</dbReference>
<keyword evidence="2" id="KW-1185">Reference proteome</keyword>
<comment type="caution">
    <text evidence="1">The sequence shown here is derived from an EMBL/GenBank/DDBJ whole genome shotgun (WGS) entry which is preliminary data.</text>
</comment>
<dbReference type="AlphaFoldDB" id="A0A392W144"/>
<organism evidence="1 2">
    <name type="scientific">Trifolium medium</name>
    <dbReference type="NCBI Taxonomy" id="97028"/>
    <lineage>
        <taxon>Eukaryota</taxon>
        <taxon>Viridiplantae</taxon>
        <taxon>Streptophyta</taxon>
        <taxon>Embryophyta</taxon>
        <taxon>Tracheophyta</taxon>
        <taxon>Spermatophyta</taxon>
        <taxon>Magnoliopsida</taxon>
        <taxon>eudicotyledons</taxon>
        <taxon>Gunneridae</taxon>
        <taxon>Pentapetalae</taxon>
        <taxon>rosids</taxon>
        <taxon>fabids</taxon>
        <taxon>Fabales</taxon>
        <taxon>Fabaceae</taxon>
        <taxon>Papilionoideae</taxon>
        <taxon>50 kb inversion clade</taxon>
        <taxon>NPAAA clade</taxon>
        <taxon>Hologalegina</taxon>
        <taxon>IRL clade</taxon>
        <taxon>Trifolieae</taxon>
        <taxon>Trifolium</taxon>
    </lineage>
</organism>